<dbReference type="InterPro" id="IPR028043">
    <property type="entry name" value="PAAT-like"/>
</dbReference>
<dbReference type="PANTHER" id="PTHR14787:SF1">
    <property type="entry name" value="ATPASE PAAT"/>
    <property type="match status" value="1"/>
</dbReference>
<proteinExistence type="predicted"/>
<reference evidence="1 2" key="1">
    <citation type="journal article" date="2024" name="bioRxiv">
        <title>A reference genome for Trichogramma kaykai: A tiny desert-dwelling parasitoid wasp with competing sex-ratio distorters.</title>
        <authorList>
            <person name="Culotta J."/>
            <person name="Lindsey A.R."/>
        </authorList>
    </citation>
    <scope>NUCLEOTIDE SEQUENCE [LARGE SCALE GENOMIC DNA]</scope>
    <source>
        <strain evidence="1 2">KSX58</strain>
    </source>
</reference>
<dbReference type="AlphaFoldDB" id="A0ABD2WGX1"/>
<dbReference type="EMBL" id="JBJJXI010000107">
    <property type="protein sequence ID" value="KAL3392196.1"/>
    <property type="molecule type" value="Genomic_DNA"/>
</dbReference>
<organism evidence="1 2">
    <name type="scientific">Trichogramma kaykai</name>
    <dbReference type="NCBI Taxonomy" id="54128"/>
    <lineage>
        <taxon>Eukaryota</taxon>
        <taxon>Metazoa</taxon>
        <taxon>Ecdysozoa</taxon>
        <taxon>Arthropoda</taxon>
        <taxon>Hexapoda</taxon>
        <taxon>Insecta</taxon>
        <taxon>Pterygota</taxon>
        <taxon>Neoptera</taxon>
        <taxon>Endopterygota</taxon>
        <taxon>Hymenoptera</taxon>
        <taxon>Apocrita</taxon>
        <taxon>Proctotrupomorpha</taxon>
        <taxon>Chalcidoidea</taxon>
        <taxon>Trichogrammatidae</taxon>
        <taxon>Trichogramma</taxon>
    </lineage>
</organism>
<evidence type="ECO:0000313" key="1">
    <source>
        <dbReference type="EMBL" id="KAL3392196.1"/>
    </source>
</evidence>
<gene>
    <name evidence="1" type="ORF">TKK_013498</name>
</gene>
<dbReference type="PANTHER" id="PTHR14787">
    <property type="entry name" value="C10ORF188 FAMILY MEMBER"/>
    <property type="match status" value="1"/>
</dbReference>
<evidence type="ECO:0000313" key="2">
    <source>
        <dbReference type="Proteomes" id="UP001627154"/>
    </source>
</evidence>
<dbReference type="Pfam" id="PF14958">
    <property type="entry name" value="PAAT-like"/>
    <property type="match status" value="1"/>
</dbReference>
<keyword evidence="2" id="KW-1185">Reference proteome</keyword>
<protein>
    <submittedName>
        <fullName evidence="1">Uncharacterized protein</fullName>
    </submittedName>
</protein>
<name>A0ABD2WGX1_9HYME</name>
<dbReference type="Proteomes" id="UP001627154">
    <property type="component" value="Unassembled WGS sequence"/>
</dbReference>
<accession>A0ABD2WGX1</accession>
<comment type="caution">
    <text evidence="1">The sequence shown here is derived from an EMBL/GenBank/DDBJ whole genome shotgun (WGS) entry which is preliminary data.</text>
</comment>
<sequence>MEQVETLGSDEESFSNSSSSILTSASKQSILYADTTCNWKIGNDKSLNECVSTMLLSEAEDKTSLEDVVSLETCIALTADPSGEACRIEFKMLNQQKIARVAVVSEASVLEFFKQSGEYATTVFAEFVDEFQDHMVYFAEASIQPPSTEASVKLTRTMSKNSSIWVYGIKLILTEDLAKPQKSGFNMDYLNDYLSNSNDARSEKAKKFLTSFARIENNSGGFNQILNNMGSLFPNFEKMSINSQSQELIENNEKELSNGKSSDKVQKNNINECNGGPEDMSIIKNYIDEKLNSFEARLMNRVESLERDINKKLDLILQKLADSNTR</sequence>